<feature type="region of interest" description="Disordered" evidence="1">
    <location>
        <begin position="51"/>
        <end position="150"/>
    </location>
</feature>
<dbReference type="EMBL" id="CCYA01000270">
    <property type="protein sequence ID" value="CEH18181.1"/>
    <property type="molecule type" value="Genomic_DNA"/>
</dbReference>
<feature type="compositionally biased region" description="Basic and acidic residues" evidence="1">
    <location>
        <begin position="63"/>
        <end position="86"/>
    </location>
</feature>
<evidence type="ECO:0000313" key="3">
    <source>
        <dbReference type="Proteomes" id="UP000054845"/>
    </source>
</evidence>
<dbReference type="AlphaFoldDB" id="A0A0P1BQ86"/>
<dbReference type="STRING" id="401625.A0A0P1BQ86"/>
<sequence>MPHKRVSTHKRLASRQGASDKAPDAKVMRGHLSDVPKSAMRILQAGKVREDFRSKMHLPGMRRSAEDLGPKAKREAMKQQKAEGGEYGKASASTSNLTLREGEKLGDFNRRVEMAMAPRLPSKSSRKRKKLAAERQAAIDAGGDPAAHVCKDPSRCLVHQQLAHKARLAGEENEDGQSKKEKRFANREPGKADLARARASLEKASAGKGGALARSNNVSDEEELDFAPRPQGRRLNDVAQAPPTLTRAPRGQGEAAKARKRKLAEALGASVPEVDAKNVRLPDPVVGKSRSGVNVRREEELEKERERAIKEYRRLKFGREARGM</sequence>
<organism evidence="2 3">
    <name type="scientific">Ceraceosorus bombacis</name>
    <dbReference type="NCBI Taxonomy" id="401625"/>
    <lineage>
        <taxon>Eukaryota</taxon>
        <taxon>Fungi</taxon>
        <taxon>Dikarya</taxon>
        <taxon>Basidiomycota</taxon>
        <taxon>Ustilaginomycotina</taxon>
        <taxon>Exobasidiomycetes</taxon>
        <taxon>Ceraceosorales</taxon>
        <taxon>Ceraceosoraceae</taxon>
        <taxon>Ceraceosorus</taxon>
    </lineage>
</organism>
<accession>A0A0P1BQ86</accession>
<name>A0A0P1BQ86_9BASI</name>
<proteinExistence type="predicted"/>
<evidence type="ECO:0000256" key="1">
    <source>
        <dbReference type="SAM" id="MobiDB-lite"/>
    </source>
</evidence>
<dbReference type="OrthoDB" id="5876637at2759"/>
<feature type="compositionally biased region" description="Basic and acidic residues" evidence="1">
    <location>
        <begin position="100"/>
        <end position="113"/>
    </location>
</feature>
<keyword evidence="3" id="KW-1185">Reference proteome</keyword>
<feature type="compositionally biased region" description="Basic residues" evidence="1">
    <location>
        <begin position="1"/>
        <end position="13"/>
    </location>
</feature>
<evidence type="ECO:0000313" key="2">
    <source>
        <dbReference type="EMBL" id="CEH18181.1"/>
    </source>
</evidence>
<feature type="compositionally biased region" description="Basic and acidic residues" evidence="1">
    <location>
        <begin position="176"/>
        <end position="201"/>
    </location>
</feature>
<dbReference type="Proteomes" id="UP000054845">
    <property type="component" value="Unassembled WGS sequence"/>
</dbReference>
<protein>
    <submittedName>
        <fullName evidence="2">Uncharacterized protein</fullName>
    </submittedName>
</protein>
<reference evidence="2 3" key="1">
    <citation type="submission" date="2014-09" db="EMBL/GenBank/DDBJ databases">
        <authorList>
            <person name="Magalhaes I.L.F."/>
            <person name="Oliveira U."/>
            <person name="Santos F.R."/>
            <person name="Vidigal T.H.D.A."/>
            <person name="Brescovit A.D."/>
            <person name="Santos A.J."/>
        </authorList>
    </citation>
    <scope>NUCLEOTIDE SEQUENCE [LARGE SCALE GENOMIC DNA]</scope>
</reference>
<feature type="region of interest" description="Disordered" evidence="1">
    <location>
        <begin position="166"/>
        <end position="257"/>
    </location>
</feature>
<feature type="region of interest" description="Disordered" evidence="1">
    <location>
        <begin position="1"/>
        <end position="27"/>
    </location>
</feature>